<evidence type="ECO:0000313" key="2">
    <source>
        <dbReference type="Proteomes" id="UP000009149"/>
    </source>
</evidence>
<protein>
    <submittedName>
        <fullName evidence="1">Uncharacterized protein</fullName>
    </submittedName>
</protein>
<dbReference type="HOGENOM" id="CLU_3063315_0_0_0"/>
<organism evidence="1 2">
    <name type="scientific">Methylacidiphilum infernorum (isolate V4)</name>
    <name type="common">Methylokorus infernorum (strain V4)</name>
    <dbReference type="NCBI Taxonomy" id="481448"/>
    <lineage>
        <taxon>Bacteria</taxon>
        <taxon>Pseudomonadati</taxon>
        <taxon>Verrucomicrobiota</taxon>
        <taxon>Methylacidiphilae</taxon>
        <taxon>Methylacidiphilales</taxon>
        <taxon>Methylacidiphilaceae</taxon>
        <taxon>Methylacidiphilum (ex Ratnadevi et al. 2023)</taxon>
    </lineage>
</organism>
<dbReference type="KEGG" id="min:Minf_0588"/>
<evidence type="ECO:0000313" key="1">
    <source>
        <dbReference type="EMBL" id="ACD82646.1"/>
    </source>
</evidence>
<dbReference type="Proteomes" id="UP000009149">
    <property type="component" value="Chromosome"/>
</dbReference>
<accession>B3DZY5</accession>
<sequence length="53" mass="6132">MKRKVVFFGKAENIPGFLDFFSLSYRIDFSLQNSLAFSLFSLGLLKTRRLKLA</sequence>
<name>B3DZY5_METI4</name>
<reference evidence="1 2" key="1">
    <citation type="journal article" date="2008" name="Biol. Direct">
        <title>Complete genome sequence of the extremely acidophilic methanotroph isolate V4, Methylacidiphilum infernorum, a representative of the bacterial phylum Verrucomicrobia.</title>
        <authorList>
            <person name="Hou S."/>
            <person name="Makarova K.S."/>
            <person name="Saw J.H."/>
            <person name="Senin P."/>
            <person name="Ly B.V."/>
            <person name="Zhou Z."/>
            <person name="Ren Y."/>
            <person name="Wang J."/>
            <person name="Galperin M.Y."/>
            <person name="Omelchenko M.V."/>
            <person name="Wolf Y.I."/>
            <person name="Yutin N."/>
            <person name="Koonin E.V."/>
            <person name="Stott M.B."/>
            <person name="Mountain B.W."/>
            <person name="Crowe M.A."/>
            <person name="Smirnova A.V."/>
            <person name="Dunfield P.F."/>
            <person name="Feng L."/>
            <person name="Wang L."/>
            <person name="Alam M."/>
        </authorList>
    </citation>
    <scope>NUCLEOTIDE SEQUENCE [LARGE SCALE GENOMIC DNA]</scope>
    <source>
        <strain evidence="2">Isolate V4</strain>
    </source>
</reference>
<proteinExistence type="predicted"/>
<dbReference type="EMBL" id="CP000975">
    <property type="protein sequence ID" value="ACD82646.1"/>
    <property type="molecule type" value="Genomic_DNA"/>
</dbReference>
<gene>
    <name evidence="1" type="ordered locus">Minf_0588</name>
</gene>
<dbReference type="AlphaFoldDB" id="B3DZY5"/>